<dbReference type="AlphaFoldDB" id="A0A229NUY1"/>
<organism evidence="3 4">
    <name type="scientific">Paenibacillus herberti</name>
    <dbReference type="NCBI Taxonomy" id="1619309"/>
    <lineage>
        <taxon>Bacteria</taxon>
        <taxon>Bacillati</taxon>
        <taxon>Bacillota</taxon>
        <taxon>Bacilli</taxon>
        <taxon>Bacillales</taxon>
        <taxon>Paenibacillaceae</taxon>
        <taxon>Paenibacillus</taxon>
    </lineage>
</organism>
<evidence type="ECO:0000313" key="3">
    <source>
        <dbReference type="EMBL" id="OXM13723.1"/>
    </source>
</evidence>
<dbReference type="Proteomes" id="UP000215145">
    <property type="component" value="Unassembled WGS sequence"/>
</dbReference>
<accession>A0A229NUY1</accession>
<dbReference type="CDD" id="cd03801">
    <property type="entry name" value="GT4_PimA-like"/>
    <property type="match status" value="1"/>
</dbReference>
<dbReference type="SUPFAM" id="SSF53756">
    <property type="entry name" value="UDP-Glycosyltransferase/glycogen phosphorylase"/>
    <property type="match status" value="2"/>
</dbReference>
<evidence type="ECO:0000259" key="2">
    <source>
        <dbReference type="Pfam" id="PF13439"/>
    </source>
</evidence>
<dbReference type="PANTHER" id="PTHR45947:SF3">
    <property type="entry name" value="SULFOQUINOVOSYL TRANSFERASE SQD2"/>
    <property type="match status" value="1"/>
</dbReference>
<dbReference type="Pfam" id="PF00534">
    <property type="entry name" value="Glycos_transf_1"/>
    <property type="match status" value="2"/>
</dbReference>
<dbReference type="OrthoDB" id="9801609at2"/>
<keyword evidence="4" id="KW-1185">Reference proteome</keyword>
<reference evidence="3 4" key="1">
    <citation type="submission" date="2017-07" db="EMBL/GenBank/DDBJ databases">
        <title>Paenibacillus herberti R33 genome sequencing and assembly.</title>
        <authorList>
            <person name="Su W."/>
        </authorList>
    </citation>
    <scope>NUCLEOTIDE SEQUENCE [LARGE SCALE GENOMIC DNA]</scope>
    <source>
        <strain evidence="3 4">R33</strain>
    </source>
</reference>
<comment type="caution">
    <text evidence="3">The sequence shown here is derived from an EMBL/GenBank/DDBJ whole genome shotgun (WGS) entry which is preliminary data.</text>
</comment>
<dbReference type="GO" id="GO:0016757">
    <property type="term" value="F:glycosyltransferase activity"/>
    <property type="evidence" value="ECO:0007669"/>
    <property type="project" value="InterPro"/>
</dbReference>
<proteinExistence type="predicted"/>
<evidence type="ECO:0000313" key="4">
    <source>
        <dbReference type="Proteomes" id="UP000215145"/>
    </source>
</evidence>
<dbReference type="Pfam" id="PF13439">
    <property type="entry name" value="Glyco_transf_4"/>
    <property type="match status" value="2"/>
</dbReference>
<dbReference type="Gene3D" id="3.40.50.2000">
    <property type="entry name" value="Glycogen Phosphorylase B"/>
    <property type="match status" value="4"/>
</dbReference>
<dbReference type="InterPro" id="IPR028098">
    <property type="entry name" value="Glyco_trans_4-like_N"/>
</dbReference>
<dbReference type="InterPro" id="IPR001296">
    <property type="entry name" value="Glyco_trans_1"/>
</dbReference>
<evidence type="ECO:0008006" key="5">
    <source>
        <dbReference type="Google" id="ProtNLM"/>
    </source>
</evidence>
<evidence type="ECO:0000259" key="1">
    <source>
        <dbReference type="Pfam" id="PF00534"/>
    </source>
</evidence>
<sequence length="800" mass="90007">MPFPCYGTLYLGEDCKRSQRCVPSCGRRFAEEGLRMRIGYYNHTSSISGAEISLLTMTSHLHTAEPVIIGPEGELGVRAREFGMEYLVLPGYRARLSKNPFSIARHMIGMVVEGWRLAACVKKQNLDIVHANSIRAGIMASMFSWLHRRPVIWHIRDQPPRGIVGAVIRKFAARKADKLICISEQIRESLGKALEYKSTVIYNGVKADFADDQEKQQARQMIRAELGAEQETLVIAIIGQIAPWKRQEDAIAALHLLQKQNHFAELWIVGEAKFREENKQYEQHLRRLVKELGLTGKVRFTGFRNDMKEICCAADLLFLCSDNEPFGRVLIESMAQKVPVIATRAGGVPEIVEDENCGLLYEVGDIVALAACASRLLSDESLRKEYGQKAFERVKARFVIQNTVMQVENLYDQSGQDRPLRVAIVHDYLNQRGGAERVVGVLHKIYPEAPIFTTIADRNELLAELADADIRTTWMQRIPGILSKFKLFFWVYPAAVKSMDLRKYDLIISSSSAYAKGIRKPKGAVHICYCHTPMRFAWNYEEYVEGMMIPSFVKRLAKVFVPFLKGWDKRNTAAVDALIANSTVVRERVNTYYGMHSSVVYPPVDLSRFGPYQPVQVKDYYLVVSRLVSYKRIDLAVAACTLTNQNLIVVGGGPDLDRLKKLAGPTITFAGRLKDDEVEELMRGCKALLFPGIEDFGITPLEANACGRPVIAFQGGGALDTIIAGRNGLFFTEQTKESLAQTMRVFDQYEWDSTAIHAHAEAFGEARFERELKEIVVHATMEKNASLPHSTLVGRNVELD</sequence>
<protein>
    <recommendedName>
        <fullName evidence="5">Glycosyl transferase</fullName>
    </recommendedName>
</protein>
<gene>
    <name evidence="3" type="ORF">CGZ75_22150</name>
</gene>
<feature type="domain" description="Glycosyl transferase family 1" evidence="1">
    <location>
        <begin position="618"/>
        <end position="744"/>
    </location>
</feature>
<dbReference type="EMBL" id="NMUQ01000003">
    <property type="protein sequence ID" value="OXM13723.1"/>
    <property type="molecule type" value="Genomic_DNA"/>
</dbReference>
<dbReference type="PANTHER" id="PTHR45947">
    <property type="entry name" value="SULFOQUINOVOSYL TRANSFERASE SQD2"/>
    <property type="match status" value="1"/>
</dbReference>
<dbReference type="InterPro" id="IPR050194">
    <property type="entry name" value="Glycosyltransferase_grp1"/>
</dbReference>
<name>A0A229NUY1_9BACL</name>
<feature type="domain" description="Glycosyltransferase subfamily 4-like N-terminal" evidence="2">
    <location>
        <begin position="48"/>
        <end position="208"/>
    </location>
</feature>
<feature type="domain" description="Glycosyl transferase family 1" evidence="1">
    <location>
        <begin position="220"/>
        <end position="392"/>
    </location>
</feature>
<feature type="domain" description="Glycosyltransferase subfamily 4-like N-terminal" evidence="2">
    <location>
        <begin position="433"/>
        <end position="608"/>
    </location>
</feature>